<proteinExistence type="predicted"/>
<reference evidence="1" key="1">
    <citation type="submission" date="2018-11" db="EMBL/GenBank/DDBJ databases">
        <authorList>
            <consortium name="Genoscope - CEA"/>
            <person name="William W."/>
        </authorList>
    </citation>
    <scope>NUCLEOTIDE SEQUENCE</scope>
</reference>
<accession>A0A3P5ZFI8</accession>
<dbReference type="AlphaFoldDB" id="A0A3P5ZFI8"/>
<protein>
    <submittedName>
        <fullName evidence="1">Uncharacterized protein</fullName>
    </submittedName>
</protein>
<organism evidence="1">
    <name type="scientific">Brassica campestris</name>
    <name type="common">Field mustard</name>
    <dbReference type="NCBI Taxonomy" id="3711"/>
    <lineage>
        <taxon>Eukaryota</taxon>
        <taxon>Viridiplantae</taxon>
        <taxon>Streptophyta</taxon>
        <taxon>Embryophyta</taxon>
        <taxon>Tracheophyta</taxon>
        <taxon>Spermatophyta</taxon>
        <taxon>Magnoliopsida</taxon>
        <taxon>eudicotyledons</taxon>
        <taxon>Gunneridae</taxon>
        <taxon>Pentapetalae</taxon>
        <taxon>rosids</taxon>
        <taxon>malvids</taxon>
        <taxon>Brassicales</taxon>
        <taxon>Brassicaceae</taxon>
        <taxon>Brassiceae</taxon>
        <taxon>Brassica</taxon>
    </lineage>
</organism>
<gene>
    <name evidence="1" type="ORF">BRAA03T10155Z</name>
</gene>
<evidence type="ECO:0000313" key="1">
    <source>
        <dbReference type="EMBL" id="VDC78937.1"/>
    </source>
</evidence>
<sequence length="44" mass="4978">MVGLRSRALGYPQTQPKSGIKGVLFQLQNGNKMFDEVVNRKTNR</sequence>
<dbReference type="EMBL" id="LR031572">
    <property type="protein sequence ID" value="VDC78937.1"/>
    <property type="molecule type" value="Genomic_DNA"/>
</dbReference>
<name>A0A3P5ZFI8_BRACM</name>